<protein>
    <submittedName>
        <fullName evidence="1">Uncharacterized protein</fullName>
    </submittedName>
</protein>
<sequence>MPVVELEGLVGGCGVREGGSETSYSKAPLIYEVYNYQDPMFLDEGSLQQVFSKVVGETPAVITDNFPLPSGASLTFDLFGQTKFVICAQIAFSFTEY</sequence>
<accession>A0A409VVB7</accession>
<dbReference type="EMBL" id="NHYD01003911">
    <property type="protein sequence ID" value="PPQ70205.1"/>
    <property type="molecule type" value="Genomic_DNA"/>
</dbReference>
<organism evidence="1 2">
    <name type="scientific">Psilocybe cyanescens</name>
    <dbReference type="NCBI Taxonomy" id="93625"/>
    <lineage>
        <taxon>Eukaryota</taxon>
        <taxon>Fungi</taxon>
        <taxon>Dikarya</taxon>
        <taxon>Basidiomycota</taxon>
        <taxon>Agaricomycotina</taxon>
        <taxon>Agaricomycetes</taxon>
        <taxon>Agaricomycetidae</taxon>
        <taxon>Agaricales</taxon>
        <taxon>Agaricineae</taxon>
        <taxon>Strophariaceae</taxon>
        <taxon>Psilocybe</taxon>
    </lineage>
</organism>
<comment type="caution">
    <text evidence="1">The sequence shown here is derived from an EMBL/GenBank/DDBJ whole genome shotgun (WGS) entry which is preliminary data.</text>
</comment>
<name>A0A409VVB7_PSICY</name>
<dbReference type="AlphaFoldDB" id="A0A409VVB7"/>
<reference evidence="1 2" key="1">
    <citation type="journal article" date="2018" name="Evol. Lett.">
        <title>Horizontal gene cluster transfer increased hallucinogenic mushroom diversity.</title>
        <authorList>
            <person name="Reynolds H.T."/>
            <person name="Vijayakumar V."/>
            <person name="Gluck-Thaler E."/>
            <person name="Korotkin H.B."/>
            <person name="Matheny P.B."/>
            <person name="Slot J.C."/>
        </authorList>
    </citation>
    <scope>NUCLEOTIDE SEQUENCE [LARGE SCALE GENOMIC DNA]</scope>
    <source>
        <strain evidence="1 2">2631</strain>
    </source>
</reference>
<gene>
    <name evidence="1" type="ORF">CVT25_011556</name>
</gene>
<proteinExistence type="predicted"/>
<dbReference type="Proteomes" id="UP000283269">
    <property type="component" value="Unassembled WGS sequence"/>
</dbReference>
<evidence type="ECO:0000313" key="2">
    <source>
        <dbReference type="Proteomes" id="UP000283269"/>
    </source>
</evidence>
<keyword evidence="2" id="KW-1185">Reference proteome</keyword>
<dbReference type="InParanoid" id="A0A409VVB7"/>
<evidence type="ECO:0000313" key="1">
    <source>
        <dbReference type="EMBL" id="PPQ70205.1"/>
    </source>
</evidence>